<dbReference type="Proteomes" id="UP000003856">
    <property type="component" value="Unassembled WGS sequence"/>
</dbReference>
<gene>
    <name evidence="2" type="ORF">AcdelDRAFT_2724</name>
</gene>
<feature type="compositionally biased region" description="Low complexity" evidence="1">
    <location>
        <begin position="79"/>
        <end position="95"/>
    </location>
</feature>
<dbReference type="AlphaFoldDB" id="C5T744"/>
<sequence length="95" mass="9713">MPLPPAPSRRAALLAPEAYDNTAPARPAAHPASATDTPAATTRRRTRKSEGTLGDTPKAGAAPAPIQVETRVRPSEPIAETVTAAAPAARRGTPT</sequence>
<comment type="caution">
    <text evidence="2">The sequence shown here is derived from an EMBL/GenBank/DDBJ whole genome shotgun (WGS) entry which is preliminary data.</text>
</comment>
<protein>
    <submittedName>
        <fullName evidence="2">PhoH family protein</fullName>
    </submittedName>
</protein>
<organism evidence="2 3">
    <name type="scientific">Acidovorax delafieldii 2AN</name>
    <dbReference type="NCBI Taxonomy" id="573060"/>
    <lineage>
        <taxon>Bacteria</taxon>
        <taxon>Pseudomonadati</taxon>
        <taxon>Pseudomonadota</taxon>
        <taxon>Betaproteobacteria</taxon>
        <taxon>Burkholderiales</taxon>
        <taxon>Comamonadaceae</taxon>
        <taxon>Acidovorax</taxon>
    </lineage>
</organism>
<evidence type="ECO:0000313" key="3">
    <source>
        <dbReference type="Proteomes" id="UP000003856"/>
    </source>
</evidence>
<accession>C5T744</accession>
<keyword evidence="3" id="KW-1185">Reference proteome</keyword>
<name>C5T744_ACIDE</name>
<feature type="region of interest" description="Disordered" evidence="1">
    <location>
        <begin position="15"/>
        <end position="95"/>
    </location>
</feature>
<proteinExistence type="predicted"/>
<dbReference type="EMBL" id="ACQT01000104">
    <property type="protein sequence ID" value="EER59688.1"/>
    <property type="molecule type" value="Genomic_DNA"/>
</dbReference>
<feature type="non-terminal residue" evidence="2">
    <location>
        <position position="95"/>
    </location>
</feature>
<reference evidence="2 3" key="1">
    <citation type="submission" date="2009-05" db="EMBL/GenBank/DDBJ databases">
        <title>The draft genome of Acidovorax delafieldii 2AN.</title>
        <authorList>
            <consortium name="US DOE Joint Genome Institute (JGI-PGF)"/>
            <person name="Lucas S."/>
            <person name="Copeland A."/>
            <person name="Lapidus A."/>
            <person name="Glavina del Rio T."/>
            <person name="Tice H."/>
            <person name="Bruce D."/>
            <person name="Goodwin L."/>
            <person name="Pitluck S."/>
            <person name="Larimer F."/>
            <person name="Land M.L."/>
            <person name="Hauser L."/>
            <person name="Shelobolina E.S."/>
            <person name="Picardal F."/>
            <person name="Roden E."/>
            <person name="Emerson D."/>
        </authorList>
    </citation>
    <scope>NUCLEOTIDE SEQUENCE [LARGE SCALE GENOMIC DNA]</scope>
    <source>
        <strain evidence="2 3">2AN</strain>
    </source>
</reference>
<evidence type="ECO:0000313" key="2">
    <source>
        <dbReference type="EMBL" id="EER59688.1"/>
    </source>
</evidence>
<evidence type="ECO:0000256" key="1">
    <source>
        <dbReference type="SAM" id="MobiDB-lite"/>
    </source>
</evidence>
<feature type="compositionally biased region" description="Low complexity" evidence="1">
    <location>
        <begin position="15"/>
        <end position="41"/>
    </location>
</feature>